<organism evidence="1 2">
    <name type="scientific">Streptomyces phage Bmoc</name>
    <dbReference type="NCBI Taxonomy" id="2725629"/>
    <lineage>
        <taxon>Viruses</taxon>
        <taxon>Duplodnaviria</taxon>
        <taxon>Heunggongvirae</taxon>
        <taxon>Uroviricota</taxon>
        <taxon>Caudoviricetes</taxon>
        <taxon>Stanwilliamsviridae</taxon>
        <taxon>Boydwoodruffvirinae</taxon>
        <taxon>Samistivirus</taxon>
        <taxon>Samistivirus bmoc</taxon>
    </lineage>
</organism>
<keyword evidence="2" id="KW-1185">Reference proteome</keyword>
<dbReference type="KEGG" id="vg:65125738"/>
<evidence type="ECO:0000313" key="2">
    <source>
        <dbReference type="Proteomes" id="UP000502409"/>
    </source>
</evidence>
<dbReference type="EMBL" id="MT310865">
    <property type="protein sequence ID" value="QJD50945.1"/>
    <property type="molecule type" value="Genomic_DNA"/>
</dbReference>
<sequence length="77" mass="9100">MDSEQMYLVGDIVEIFFSSSGNRKWVGLKAEVLPWPENEEQYEDGELHNWLKPLSDRPDGLERIEFMWSTRNLRKVG</sequence>
<accession>A0A6M3SY76</accession>
<proteinExistence type="predicted"/>
<dbReference type="RefSeq" id="YP_010107596.1">
    <property type="nucleotide sequence ID" value="NC_055842.1"/>
</dbReference>
<protein>
    <submittedName>
        <fullName evidence="1">Uncharacterized protein</fullName>
    </submittedName>
</protein>
<dbReference type="Proteomes" id="UP000502409">
    <property type="component" value="Genome"/>
</dbReference>
<name>A0A6M3SY76_9CAUD</name>
<gene>
    <name evidence="1" type="primary">236</name>
    <name evidence="1" type="ORF">SEA_BMOC_236</name>
</gene>
<dbReference type="GeneID" id="65125738"/>
<reference evidence="1 2" key="1">
    <citation type="submission" date="2020-04" db="EMBL/GenBank/DDBJ databases">
        <authorList>
            <person name="Angtuaco S.E."/>
            <person name="Chung R.C."/>
            <person name="Hung A.H."/>
            <person name="Eghdamian A."/>
            <person name="Zhu L."/>
            <person name="Shaffer C.D."/>
            <person name="Weston-Hafer K.A."/>
            <person name="Garlena R.A."/>
            <person name="Russell D.A."/>
            <person name="Pope W.H."/>
            <person name="Jacobs-Sera D."/>
            <person name="Hatfull G.F."/>
        </authorList>
    </citation>
    <scope>NUCLEOTIDE SEQUENCE [LARGE SCALE GENOMIC DNA]</scope>
</reference>
<evidence type="ECO:0000313" key="1">
    <source>
        <dbReference type="EMBL" id="QJD50945.1"/>
    </source>
</evidence>